<feature type="domain" description="Myb-like" evidence="5">
    <location>
        <begin position="562"/>
        <end position="636"/>
    </location>
</feature>
<feature type="domain" description="HTH myb-type" evidence="6">
    <location>
        <begin position="510"/>
        <end position="563"/>
    </location>
</feature>
<name>A0AB34FPQ6_9HYPO</name>
<accession>A0AB34FPQ6</accession>
<feature type="compositionally biased region" description="Basic residues" evidence="4">
    <location>
        <begin position="341"/>
        <end position="351"/>
    </location>
</feature>
<dbReference type="Pfam" id="PF13921">
    <property type="entry name" value="Myb_DNA-bind_6"/>
    <property type="match status" value="1"/>
</dbReference>
<feature type="compositionally biased region" description="Basic and acidic residues" evidence="4">
    <location>
        <begin position="269"/>
        <end position="285"/>
    </location>
</feature>
<comment type="caution">
    <text evidence="7">The sequence shown here is derived from an EMBL/GenBank/DDBJ whole genome shotgun (WGS) entry which is preliminary data.</text>
</comment>
<dbReference type="InterPro" id="IPR051651">
    <property type="entry name" value="DMTF1_DNA-bind_reg"/>
</dbReference>
<feature type="region of interest" description="Disordered" evidence="4">
    <location>
        <begin position="1"/>
        <end position="429"/>
    </location>
</feature>
<evidence type="ECO:0000256" key="1">
    <source>
        <dbReference type="ARBA" id="ARBA00004123"/>
    </source>
</evidence>
<keyword evidence="2 7" id="KW-0238">DNA-binding</keyword>
<dbReference type="EMBL" id="JAQHRD010000005">
    <property type="protein sequence ID" value="KAJ6441130.1"/>
    <property type="molecule type" value="Genomic_DNA"/>
</dbReference>
<feature type="region of interest" description="Disordered" evidence="4">
    <location>
        <begin position="769"/>
        <end position="926"/>
    </location>
</feature>
<evidence type="ECO:0000259" key="6">
    <source>
        <dbReference type="PROSITE" id="PS51294"/>
    </source>
</evidence>
<dbReference type="GO" id="GO:0000976">
    <property type="term" value="F:transcription cis-regulatory region binding"/>
    <property type="evidence" value="ECO:0007669"/>
    <property type="project" value="TreeGrafter"/>
</dbReference>
<keyword evidence="8" id="KW-1185">Reference proteome</keyword>
<dbReference type="PROSITE" id="PS51294">
    <property type="entry name" value="HTH_MYB"/>
    <property type="match status" value="1"/>
</dbReference>
<dbReference type="InterPro" id="IPR009057">
    <property type="entry name" value="Homeodomain-like_sf"/>
</dbReference>
<proteinExistence type="predicted"/>
<evidence type="ECO:0000256" key="2">
    <source>
        <dbReference type="ARBA" id="ARBA00023125"/>
    </source>
</evidence>
<evidence type="ECO:0000256" key="4">
    <source>
        <dbReference type="SAM" id="MobiDB-lite"/>
    </source>
</evidence>
<evidence type="ECO:0000256" key="3">
    <source>
        <dbReference type="ARBA" id="ARBA00023242"/>
    </source>
</evidence>
<evidence type="ECO:0000313" key="7">
    <source>
        <dbReference type="EMBL" id="KAJ6441130.1"/>
    </source>
</evidence>
<dbReference type="Gene3D" id="1.10.10.60">
    <property type="entry name" value="Homeodomain-like"/>
    <property type="match status" value="2"/>
</dbReference>
<feature type="compositionally biased region" description="Low complexity" evidence="4">
    <location>
        <begin position="315"/>
        <end position="340"/>
    </location>
</feature>
<feature type="compositionally biased region" description="Basic residues" evidence="4">
    <location>
        <begin position="885"/>
        <end position="896"/>
    </location>
</feature>
<dbReference type="SUPFAM" id="SSF46689">
    <property type="entry name" value="Homeodomain-like"/>
    <property type="match status" value="1"/>
</dbReference>
<sequence>MADLDAQMPEGLIHDFPSDNEGSAMESADVEFGALEMFDSNASQAFSSQPNAPFPPSGHAPEAIMSEDPIAPSSSTKSKRDKKHRKKSFSHDAEPSLPLLEVDGGKKKHKKSKRKSTREPEVPDSQPEAPAVAVTDDTAPVAAVDAAENHETMETPTDLNGTEDAPASSIQHKKKRKFSDSADGKRRKKRRSHGQDGAEEGATAQGDTVAATTGFLHQSHDKGLSLESAIDEEQARDSDPQKSPTVAHLRRRSQSREARSRENSIPPVRTEHMDVDLGADNDHTAAADAMDIDPDVETLAREAWNEHRNGQRALADAQQATTTDEPQPEAAQESPATTSPRRTRSTRKRAKPTYFEQPPLDIPDDDANRDALAELPSPTALTPKPRKRTKAAAKKTSKGRQPKREKLSQSMRGGSGDEAEFEGPQPARRNRLIGFTQGRFSDDELARIAKAVEGFRAEHGLSKEQVNAMIHAPGGTTAGDEHAQLWVRIFAECPDRHRQKLINITRKKFHNFVARGTWTAEQDAELNDLIGVHGTKWSKIAALINRHPEDLRDRYRNYLVCGPYQRKDAWDEAEEARLTQYVIDAMEAIDELRKSEPNHHLLTRSYEELIDWQNISERMDRTRSRLQCITKWKSLNIRTNGKDKLVSGEPDAQISFRLEKARRQLVAMPDEEKYRLVLAIQGTAVGKDKKIPWQRLVDKQYRNQWHRTTQMLLWRRLRQTVPGWETQTTRDCCQYLVEQYNQNGELPDVVHDGYDDAQEMEFVQQIPTSSVGISGGQGHKEGGEKSAEYVTASDAEQDMPPTNGDVVPEEPEMQIDPALTETPDLAQKATPAKRTGSGKPPSSRKRSKKAAIANMDPIEDGEESGQQQTAEQPENSDIDVEQFRAKKTPKKFKSPAKTKGQETSPRSADSDSVMDDMEDLPSKVGA</sequence>
<feature type="compositionally biased region" description="Basic residues" evidence="4">
    <location>
        <begin position="77"/>
        <end position="88"/>
    </location>
</feature>
<dbReference type="PANTHER" id="PTHR46380:SF2">
    <property type="entry name" value="CYCLIN-D-BINDING MYB-LIKE TRANSCRIPTION FACTOR 1"/>
    <property type="match status" value="1"/>
</dbReference>
<dbReference type="InterPro" id="IPR017930">
    <property type="entry name" value="Myb_dom"/>
</dbReference>
<feature type="compositionally biased region" description="Basic and acidic residues" evidence="4">
    <location>
        <begin position="778"/>
        <end position="787"/>
    </location>
</feature>
<dbReference type="AlphaFoldDB" id="A0AB34FPQ6"/>
<feature type="compositionally biased region" description="Basic residues" evidence="4">
    <location>
        <begin position="106"/>
        <end position="116"/>
    </location>
</feature>
<reference evidence="7" key="1">
    <citation type="submission" date="2023-01" db="EMBL/GenBank/DDBJ databases">
        <title>The growth and conidiation of Purpureocillium lavendulum are regulated by nitrogen source and histone H3K14 acetylation.</title>
        <authorList>
            <person name="Tang P."/>
            <person name="Han J."/>
            <person name="Zhang C."/>
            <person name="Tang P."/>
            <person name="Qi F."/>
            <person name="Zhang K."/>
            <person name="Liang L."/>
        </authorList>
    </citation>
    <scope>NUCLEOTIDE SEQUENCE</scope>
    <source>
        <strain evidence="7">YMF1.00683</strain>
    </source>
</reference>
<dbReference type="Proteomes" id="UP001163105">
    <property type="component" value="Unassembled WGS sequence"/>
</dbReference>
<protein>
    <submittedName>
        <fullName evidence="7">Myb-like DNA-binding domain-containing protein</fullName>
    </submittedName>
</protein>
<organism evidence="7 8">
    <name type="scientific">Purpureocillium lavendulum</name>
    <dbReference type="NCBI Taxonomy" id="1247861"/>
    <lineage>
        <taxon>Eukaryota</taxon>
        <taxon>Fungi</taxon>
        <taxon>Dikarya</taxon>
        <taxon>Ascomycota</taxon>
        <taxon>Pezizomycotina</taxon>
        <taxon>Sordariomycetes</taxon>
        <taxon>Hypocreomycetidae</taxon>
        <taxon>Hypocreales</taxon>
        <taxon>Ophiocordycipitaceae</taxon>
        <taxon>Purpureocillium</taxon>
    </lineage>
</organism>
<dbReference type="PANTHER" id="PTHR46380">
    <property type="entry name" value="CYCLIN-D-BINDING MYB-LIKE TRANSCRIPTION FACTOR 1"/>
    <property type="match status" value="1"/>
</dbReference>
<dbReference type="SMART" id="SM00717">
    <property type="entry name" value="SANT"/>
    <property type="match status" value="2"/>
</dbReference>
<feature type="compositionally biased region" description="Basic and acidic residues" evidence="4">
    <location>
        <begin position="298"/>
        <end position="309"/>
    </location>
</feature>
<dbReference type="CDD" id="cd00167">
    <property type="entry name" value="SANT"/>
    <property type="match status" value="1"/>
</dbReference>
<comment type="subcellular location">
    <subcellularLocation>
        <location evidence="1">Nucleus</location>
    </subcellularLocation>
</comment>
<feature type="compositionally biased region" description="Low complexity" evidence="4">
    <location>
        <begin position="129"/>
        <end position="146"/>
    </location>
</feature>
<keyword evidence="3" id="KW-0539">Nucleus</keyword>
<feature type="compositionally biased region" description="Polar residues" evidence="4">
    <location>
        <begin position="864"/>
        <end position="873"/>
    </location>
</feature>
<dbReference type="InterPro" id="IPR001005">
    <property type="entry name" value="SANT/Myb"/>
</dbReference>
<dbReference type="GO" id="GO:0003700">
    <property type="term" value="F:DNA-binding transcription factor activity"/>
    <property type="evidence" value="ECO:0007669"/>
    <property type="project" value="TreeGrafter"/>
</dbReference>
<feature type="compositionally biased region" description="Basic residues" evidence="4">
    <location>
        <begin position="384"/>
        <end position="401"/>
    </location>
</feature>
<dbReference type="PROSITE" id="PS50090">
    <property type="entry name" value="MYB_LIKE"/>
    <property type="match status" value="2"/>
</dbReference>
<evidence type="ECO:0000259" key="5">
    <source>
        <dbReference type="PROSITE" id="PS50090"/>
    </source>
</evidence>
<feature type="domain" description="Myb-like" evidence="5">
    <location>
        <begin position="510"/>
        <end position="559"/>
    </location>
</feature>
<feature type="compositionally biased region" description="Polar residues" evidence="4">
    <location>
        <begin position="40"/>
        <end position="51"/>
    </location>
</feature>
<gene>
    <name evidence="7" type="ORF">O9K51_06925</name>
</gene>
<dbReference type="GO" id="GO:0005634">
    <property type="term" value="C:nucleus"/>
    <property type="evidence" value="ECO:0007669"/>
    <property type="project" value="UniProtKB-SubCell"/>
</dbReference>
<evidence type="ECO:0000313" key="8">
    <source>
        <dbReference type="Proteomes" id="UP001163105"/>
    </source>
</evidence>